<protein>
    <submittedName>
        <fullName evidence="2">Uncharacterized protein</fullName>
    </submittedName>
</protein>
<keyword evidence="3" id="KW-1185">Reference proteome</keyword>
<dbReference type="Proteomes" id="UP000077266">
    <property type="component" value="Unassembled WGS sequence"/>
</dbReference>
<sequence length="796" mass="86633">MEQLQTEYKGEEPYDGEFEGSKDDYEALNLRLVLVGIGTGFRSRAACGSSYPPKMLLLLDVERDVLAAVVHIVLEDMAGPQGLQLQFTPVQLANFINEQLDALDAMIEADRCRMKGHTGSSNVLEAPQCTAPFVVAIIVRRVMDTLLHRVEERARHLPYPAQLSQLAQAVLEMRVRVDVVFTELDIVAHMHYIYSHNGRRSALPQLPGVACVPYQLRQLLNATFAAAGVLRPSSSQPGDAATFQEAAAAVMDLISSPAARPALPVPVALATAVNPTPVPDRGVSASVPHLSITSCVPAPTSPQLPLPAPSAGTPASSAPVPSTPKRRAGSALVDTSKERTIPLSPLAQLVFNAEDVQPRTFHFSDEVFDTMSAASGASKTWWSVCHTQCPRSWATVGRVRSRGAAHLAEIFERSEKELVTLRLDLDTFNDKSELRALTTHLERVVDLELHVGGSYARLQSWLDAGIRLPKKAMKRFSIHAPQADLQKLNFGEAGSTDLQLEVLLAQVMPLSLCSERLAGILGGVARYVALPPHENDRGALARHTAAYLATTPLKPSFIHLYTPFRDTLPVPVGAHVQEVLLDQSESSRWQGVNSAFRDTTYDSLELSSKRRVHVSAPGCNLVTSLLAGMPNVTEATCVLWDEGRHVVLRDPSTGKTVSFDRVSVSNGQQLWTPSLAASLTRLCLSLYLDALDVYALLHCGFAPPALEVLDIWIPPCMPWVDGLVSLFAQTTRWSGLMSLNTLRLVAASGIDGLPYRPNLFHVERWKVTAFASRVLGNEEIAVEALGILLMPPLEAK</sequence>
<reference evidence="2 3" key="1">
    <citation type="journal article" date="2016" name="Mol. Biol. Evol.">
        <title>Comparative Genomics of Early-Diverging Mushroom-Forming Fungi Provides Insights into the Origins of Lignocellulose Decay Capabilities.</title>
        <authorList>
            <person name="Nagy L.G."/>
            <person name="Riley R."/>
            <person name="Tritt A."/>
            <person name="Adam C."/>
            <person name="Daum C."/>
            <person name="Floudas D."/>
            <person name="Sun H."/>
            <person name="Yadav J.S."/>
            <person name="Pangilinan J."/>
            <person name="Larsson K.H."/>
            <person name="Matsuura K."/>
            <person name="Barry K."/>
            <person name="Labutti K."/>
            <person name="Kuo R."/>
            <person name="Ohm R.A."/>
            <person name="Bhattacharya S.S."/>
            <person name="Shirouzu T."/>
            <person name="Yoshinaga Y."/>
            <person name="Martin F.M."/>
            <person name="Grigoriev I.V."/>
            <person name="Hibbett D.S."/>
        </authorList>
    </citation>
    <scope>NUCLEOTIDE SEQUENCE [LARGE SCALE GENOMIC DNA]</scope>
    <source>
        <strain evidence="2 3">HHB12029</strain>
    </source>
</reference>
<organism evidence="2 3">
    <name type="scientific">Exidia glandulosa HHB12029</name>
    <dbReference type="NCBI Taxonomy" id="1314781"/>
    <lineage>
        <taxon>Eukaryota</taxon>
        <taxon>Fungi</taxon>
        <taxon>Dikarya</taxon>
        <taxon>Basidiomycota</taxon>
        <taxon>Agaricomycotina</taxon>
        <taxon>Agaricomycetes</taxon>
        <taxon>Auriculariales</taxon>
        <taxon>Exidiaceae</taxon>
        <taxon>Exidia</taxon>
    </lineage>
</organism>
<feature type="compositionally biased region" description="Low complexity" evidence="1">
    <location>
        <begin position="309"/>
        <end position="320"/>
    </location>
</feature>
<name>A0A165KXK8_EXIGL</name>
<evidence type="ECO:0000313" key="2">
    <source>
        <dbReference type="EMBL" id="KZV97050.1"/>
    </source>
</evidence>
<gene>
    <name evidence="2" type="ORF">EXIGLDRAFT_747312</name>
</gene>
<feature type="region of interest" description="Disordered" evidence="1">
    <location>
        <begin position="301"/>
        <end position="334"/>
    </location>
</feature>
<dbReference type="InParanoid" id="A0A165KXK8"/>
<accession>A0A165KXK8</accession>
<proteinExistence type="predicted"/>
<dbReference type="EMBL" id="KV425935">
    <property type="protein sequence ID" value="KZV97050.1"/>
    <property type="molecule type" value="Genomic_DNA"/>
</dbReference>
<evidence type="ECO:0000256" key="1">
    <source>
        <dbReference type="SAM" id="MobiDB-lite"/>
    </source>
</evidence>
<feature type="region of interest" description="Disordered" evidence="1">
    <location>
        <begin position="1"/>
        <end position="20"/>
    </location>
</feature>
<dbReference type="AlphaFoldDB" id="A0A165KXK8"/>
<evidence type="ECO:0000313" key="3">
    <source>
        <dbReference type="Proteomes" id="UP000077266"/>
    </source>
</evidence>